<comment type="catalytic activity">
    <reaction evidence="13">
        <text>(11R)-hydroxy-(5Z,8Z,12E,14Z)-eicosatetraenoate + NAD(+) = 11-oxo-(5Z,8Z,12E,14Z)-eicosatetraenoate + NADH + H(+)</text>
        <dbReference type="Rhea" id="RHEA:48640"/>
        <dbReference type="ChEBI" id="CHEBI:15378"/>
        <dbReference type="ChEBI" id="CHEBI:57540"/>
        <dbReference type="ChEBI" id="CHEBI:57945"/>
        <dbReference type="ChEBI" id="CHEBI:78836"/>
        <dbReference type="ChEBI" id="CHEBI:90697"/>
    </reaction>
    <physiologicalReaction direction="left-to-right" evidence="13">
        <dbReference type="Rhea" id="RHEA:48641"/>
    </physiologicalReaction>
</comment>
<comment type="catalytic activity">
    <reaction evidence="14">
        <text>resolvin D1 + NAD(+) = 17-oxoresolvin D1 + NADH + H(+)</text>
        <dbReference type="Rhea" id="RHEA:50128"/>
        <dbReference type="ChEBI" id="CHEBI:15378"/>
        <dbReference type="ChEBI" id="CHEBI:57540"/>
        <dbReference type="ChEBI" id="CHEBI:57945"/>
        <dbReference type="ChEBI" id="CHEBI:132079"/>
        <dbReference type="ChEBI" id="CHEBI:132081"/>
    </reaction>
    <physiologicalReaction direction="left-to-right" evidence="14">
        <dbReference type="Rhea" id="RHEA:50129"/>
    </physiologicalReaction>
</comment>
<comment type="similarity">
    <text evidence="1 22">Belongs to the short-chain dehydrogenases/reductases (SDR) family.</text>
</comment>
<dbReference type="InterPro" id="IPR036291">
    <property type="entry name" value="NAD(P)-bd_dom_sf"/>
</dbReference>
<dbReference type="PaxDb" id="67767-A0A0J7L1B2"/>
<dbReference type="GO" id="GO:0005737">
    <property type="term" value="C:cytoplasm"/>
    <property type="evidence" value="ECO:0007669"/>
    <property type="project" value="TreeGrafter"/>
</dbReference>
<evidence type="ECO:0000256" key="20">
    <source>
        <dbReference type="ARBA" id="ARBA00049151"/>
    </source>
</evidence>
<evidence type="ECO:0000256" key="18">
    <source>
        <dbReference type="ARBA" id="ARBA00048739"/>
    </source>
</evidence>
<dbReference type="PRINTS" id="PR00081">
    <property type="entry name" value="GDHRDH"/>
</dbReference>
<evidence type="ECO:0000256" key="9">
    <source>
        <dbReference type="ARBA" id="ARBA00047325"/>
    </source>
</evidence>
<evidence type="ECO:0000256" key="5">
    <source>
        <dbReference type="ARBA" id="ARBA00040276"/>
    </source>
</evidence>
<evidence type="ECO:0000256" key="21">
    <source>
        <dbReference type="ARBA" id="ARBA00049188"/>
    </source>
</evidence>
<evidence type="ECO:0000256" key="7">
    <source>
        <dbReference type="ARBA" id="ARBA00042026"/>
    </source>
</evidence>
<evidence type="ECO:0000256" key="10">
    <source>
        <dbReference type="ARBA" id="ARBA00047672"/>
    </source>
</evidence>
<evidence type="ECO:0000256" key="17">
    <source>
        <dbReference type="ARBA" id="ARBA00048611"/>
    </source>
</evidence>
<comment type="catalytic activity">
    <reaction evidence="12">
        <text>15-oxo-(5S,6R)-dihydroxy-(7E,9E,11Z)-eicosatrienoate + NADH + H(+) = (5S,6R,15S)-trihydroxy-(7E,9E,11Z)-eicosatrienoate + NAD(+)</text>
        <dbReference type="Rhea" id="RHEA:41596"/>
        <dbReference type="ChEBI" id="CHEBI:15378"/>
        <dbReference type="ChEBI" id="CHEBI:57540"/>
        <dbReference type="ChEBI" id="CHEBI:57945"/>
        <dbReference type="ChEBI" id="CHEBI:78325"/>
        <dbReference type="ChEBI" id="CHEBI:78329"/>
    </reaction>
    <physiologicalReaction direction="left-to-right" evidence="12">
        <dbReference type="Rhea" id="RHEA:41597"/>
    </physiologicalReaction>
</comment>
<sequence>MEIKGRVALVTGAASGIGKAYAIELLNQGAKVAVCDINTEEGEKLVETLAAKYGKDRVIFSQCDVTDYPQFEESFQTTIAEFGHIDIVINNAGIMNDRFWELEVDINLNGVIRGTLLAQRFMGTDRGGQGGVVINTGSNVSINPYVSVPIYSATKAAIVSLTRAFGDQYHVDLTGVKVMALCPSATDTKLVRDVNRKLLLARYEDAWQRDTASSIPQRAEHVAKALVQVLNTGKSGSVWMVEKDQPPHEISFAKH</sequence>
<dbReference type="PANTHER" id="PTHR44229:SF4">
    <property type="entry name" value="15-HYDROXYPROSTAGLANDIN DEHYDROGENASE [NAD(+)]"/>
    <property type="match status" value="1"/>
</dbReference>
<evidence type="ECO:0000256" key="14">
    <source>
        <dbReference type="ARBA" id="ARBA00048170"/>
    </source>
</evidence>
<dbReference type="InterPro" id="IPR002347">
    <property type="entry name" value="SDR_fam"/>
</dbReference>
<evidence type="ECO:0000256" key="12">
    <source>
        <dbReference type="ARBA" id="ARBA00048140"/>
    </source>
</evidence>
<comment type="catalytic activity">
    <reaction evidence="20">
        <text>(15S)-hydroxy-(5Z,8Z,11Z,13E)-eicosatetraenoate + NAD(+) = 15-oxo-(5Z,8Z,11Z,13E)-eicosatetraenoate + NADH + H(+)</text>
        <dbReference type="Rhea" id="RHEA:23260"/>
        <dbReference type="ChEBI" id="CHEBI:15378"/>
        <dbReference type="ChEBI" id="CHEBI:57409"/>
        <dbReference type="ChEBI" id="CHEBI:57410"/>
        <dbReference type="ChEBI" id="CHEBI:57540"/>
        <dbReference type="ChEBI" id="CHEBI:57945"/>
        <dbReference type="EC" id="1.1.1.232"/>
    </reaction>
    <physiologicalReaction direction="left-to-right" evidence="20">
        <dbReference type="Rhea" id="RHEA:23261"/>
    </physiologicalReaction>
</comment>
<dbReference type="GO" id="GO:0047034">
    <property type="term" value="F:15-hydroxyicosatetraenoate dehydrogenase activity"/>
    <property type="evidence" value="ECO:0007669"/>
    <property type="project" value="UniProtKB-EC"/>
</dbReference>
<protein>
    <recommendedName>
        <fullName evidence="5">15-hydroxyprostaglandin dehydrogenase [NAD(+)]</fullName>
        <ecNumber evidence="3">1.1.1.141</ecNumber>
        <ecNumber evidence="4">1.1.1.232</ecNumber>
    </recommendedName>
    <alternativeName>
        <fullName evidence="7">Eicosanoid/docosanoid dehydrogenase [NAD(+)]</fullName>
    </alternativeName>
    <alternativeName>
        <fullName evidence="6">Prostaglandin dehydrogenase 1</fullName>
    </alternativeName>
</protein>
<evidence type="ECO:0000256" key="19">
    <source>
        <dbReference type="ARBA" id="ARBA00048921"/>
    </source>
</evidence>
<dbReference type="FunFam" id="3.40.50.720:FF:000149">
    <property type="entry name" value="15-hydroxyprostaglandin dehydrogenase [NAD(+)]"/>
    <property type="match status" value="1"/>
</dbReference>
<dbReference type="PRINTS" id="PR00080">
    <property type="entry name" value="SDRFAMILY"/>
</dbReference>
<dbReference type="EC" id="1.1.1.141" evidence="3"/>
<dbReference type="AlphaFoldDB" id="A0A0J7L1B2"/>
<dbReference type="EMBL" id="LBMM01001364">
    <property type="protein sequence ID" value="KMQ96441.1"/>
    <property type="molecule type" value="Genomic_DNA"/>
</dbReference>
<dbReference type="InterPro" id="IPR020904">
    <property type="entry name" value="Sc_DH/Rdtase_CS"/>
</dbReference>
<proteinExistence type="inferred from homology"/>
<keyword evidence="2" id="KW-0560">Oxidoreductase</keyword>
<evidence type="ECO:0000256" key="22">
    <source>
        <dbReference type="RuleBase" id="RU000363"/>
    </source>
</evidence>
<evidence type="ECO:0000256" key="15">
    <source>
        <dbReference type="ARBA" id="ARBA00048393"/>
    </source>
</evidence>
<dbReference type="Gene3D" id="3.40.50.720">
    <property type="entry name" value="NAD(P)-binding Rossmann-like Domain"/>
    <property type="match status" value="1"/>
</dbReference>
<evidence type="ECO:0000256" key="13">
    <source>
        <dbReference type="ARBA" id="ARBA00048144"/>
    </source>
</evidence>
<dbReference type="OrthoDB" id="417891at2759"/>
<dbReference type="STRING" id="67767.A0A0J7L1B2"/>
<comment type="catalytic activity">
    <reaction evidence="9">
        <text>prostaglandin E1 + NAD(+) = 15-oxoprostaglandin E1 + NADH + H(+)</text>
        <dbReference type="Rhea" id="RHEA:16477"/>
        <dbReference type="ChEBI" id="CHEBI:15378"/>
        <dbReference type="ChEBI" id="CHEBI:57397"/>
        <dbReference type="ChEBI" id="CHEBI:57401"/>
        <dbReference type="ChEBI" id="CHEBI:57540"/>
        <dbReference type="ChEBI" id="CHEBI:57945"/>
    </reaction>
    <physiologicalReaction direction="left-to-right" evidence="9">
        <dbReference type="Rhea" id="RHEA:16478"/>
    </physiologicalReaction>
</comment>
<reference evidence="23 24" key="1">
    <citation type="submission" date="2015-04" db="EMBL/GenBank/DDBJ databases">
        <title>Lasius niger genome sequencing.</title>
        <authorList>
            <person name="Konorov E.A."/>
            <person name="Nikitin M.A."/>
            <person name="Kirill M.V."/>
            <person name="Chang P."/>
        </authorList>
    </citation>
    <scope>NUCLEOTIDE SEQUENCE [LARGE SCALE GENOMIC DNA]</scope>
    <source>
        <tissue evidence="23">Whole</tissue>
    </source>
</reference>
<evidence type="ECO:0000256" key="16">
    <source>
        <dbReference type="ARBA" id="ARBA00048535"/>
    </source>
</evidence>
<keyword evidence="24" id="KW-1185">Reference proteome</keyword>
<comment type="catalytic activity">
    <reaction evidence="19">
        <text>resolvin D2 + NAD(+) = 16-oxoresolvin D2 + NADH + H(+)</text>
        <dbReference type="Rhea" id="RHEA:53588"/>
        <dbReference type="ChEBI" id="CHEBI:15378"/>
        <dbReference type="ChEBI" id="CHEBI:57540"/>
        <dbReference type="ChEBI" id="CHEBI:57945"/>
        <dbReference type="ChEBI" id="CHEBI:133367"/>
        <dbReference type="ChEBI" id="CHEBI:137498"/>
    </reaction>
    <physiologicalReaction direction="left-to-right" evidence="19">
        <dbReference type="Rhea" id="RHEA:53589"/>
    </physiologicalReaction>
</comment>
<dbReference type="Proteomes" id="UP000036403">
    <property type="component" value="Unassembled WGS sequence"/>
</dbReference>
<comment type="catalytic activity">
    <reaction evidence="11">
        <text>14-hydroxy-(4Z,7Z,10Z,12E,16Z,19Z)-docosahexaenoate + NAD(+) = 14-oxo-(4Z,7Z,10Z,12E,16Z,19Z)-docosahexaenoate + NADH + H(+)</text>
        <dbReference type="Rhea" id="RHEA:48952"/>
        <dbReference type="ChEBI" id="CHEBI:15378"/>
        <dbReference type="ChEBI" id="CHEBI:57540"/>
        <dbReference type="ChEBI" id="CHEBI:57945"/>
        <dbReference type="ChEBI" id="CHEBI:90866"/>
        <dbReference type="ChEBI" id="CHEBI:90867"/>
    </reaction>
    <physiologicalReaction direction="left-to-right" evidence="11">
        <dbReference type="Rhea" id="RHEA:48953"/>
    </physiologicalReaction>
</comment>
<evidence type="ECO:0000313" key="24">
    <source>
        <dbReference type="Proteomes" id="UP000036403"/>
    </source>
</evidence>
<evidence type="ECO:0000256" key="3">
    <source>
        <dbReference type="ARBA" id="ARBA00038968"/>
    </source>
</evidence>
<dbReference type="PANTHER" id="PTHR44229">
    <property type="entry name" value="15-HYDROXYPROSTAGLANDIN DEHYDROGENASE [NAD(+)]"/>
    <property type="match status" value="1"/>
</dbReference>
<dbReference type="EC" id="1.1.1.232" evidence="4"/>
<name>A0A0J7L1B2_LASNI</name>
<evidence type="ECO:0000313" key="23">
    <source>
        <dbReference type="EMBL" id="KMQ96441.1"/>
    </source>
</evidence>
<comment type="catalytic activity">
    <reaction evidence="17">
        <text>prostaglandin A1 + NAD(+) = 15-oxo-prostaglandin A1 + NADH + H(+)</text>
        <dbReference type="Rhea" id="RHEA:41263"/>
        <dbReference type="ChEBI" id="CHEBI:15378"/>
        <dbReference type="ChEBI" id="CHEBI:57398"/>
        <dbReference type="ChEBI" id="CHEBI:57540"/>
        <dbReference type="ChEBI" id="CHEBI:57945"/>
        <dbReference type="ChEBI" id="CHEBI:85072"/>
    </reaction>
    <physiologicalReaction direction="left-to-right" evidence="17">
        <dbReference type="Rhea" id="RHEA:41264"/>
    </physiologicalReaction>
</comment>
<comment type="catalytic activity">
    <reaction evidence="18">
        <text>prostaglandin E2 + NAD(+) = 15-oxoprostaglandin E2 + NADH + H(+)</text>
        <dbReference type="Rhea" id="RHEA:11876"/>
        <dbReference type="ChEBI" id="CHEBI:15378"/>
        <dbReference type="ChEBI" id="CHEBI:57400"/>
        <dbReference type="ChEBI" id="CHEBI:57540"/>
        <dbReference type="ChEBI" id="CHEBI:57945"/>
        <dbReference type="ChEBI" id="CHEBI:606564"/>
        <dbReference type="EC" id="1.1.1.141"/>
    </reaction>
    <physiologicalReaction direction="left-to-right" evidence="18">
        <dbReference type="Rhea" id="RHEA:11877"/>
    </physiologicalReaction>
</comment>
<evidence type="ECO:0000256" key="8">
    <source>
        <dbReference type="ARBA" id="ARBA00045705"/>
    </source>
</evidence>
<evidence type="ECO:0000256" key="6">
    <source>
        <dbReference type="ARBA" id="ARBA00041812"/>
    </source>
</evidence>
<comment type="catalytic activity">
    <reaction evidence="21">
        <text>resolvin E1 + NAD(+) = 18-oxo-resolvin E1 + NADH + H(+)</text>
        <dbReference type="Rhea" id="RHEA:49244"/>
        <dbReference type="ChEBI" id="CHEBI:15378"/>
        <dbReference type="ChEBI" id="CHEBI:57540"/>
        <dbReference type="ChEBI" id="CHEBI:57945"/>
        <dbReference type="ChEBI" id="CHEBI:91000"/>
        <dbReference type="ChEBI" id="CHEBI:91001"/>
    </reaction>
    <physiologicalReaction direction="left-to-right" evidence="21">
        <dbReference type="Rhea" id="RHEA:49245"/>
    </physiologicalReaction>
</comment>
<comment type="catalytic activity">
    <reaction evidence="15">
        <text>resolvin D2 + NAD(+) = 7-oxoresolvin D2 + NADH + H(+)</text>
        <dbReference type="Rhea" id="RHEA:53584"/>
        <dbReference type="ChEBI" id="CHEBI:15378"/>
        <dbReference type="ChEBI" id="CHEBI:57540"/>
        <dbReference type="ChEBI" id="CHEBI:57945"/>
        <dbReference type="ChEBI" id="CHEBI:133367"/>
        <dbReference type="ChEBI" id="CHEBI:137497"/>
    </reaction>
    <physiologicalReaction direction="left-to-right" evidence="15">
        <dbReference type="Rhea" id="RHEA:53585"/>
    </physiologicalReaction>
</comment>
<organism evidence="23 24">
    <name type="scientific">Lasius niger</name>
    <name type="common">Black garden ant</name>
    <dbReference type="NCBI Taxonomy" id="67767"/>
    <lineage>
        <taxon>Eukaryota</taxon>
        <taxon>Metazoa</taxon>
        <taxon>Ecdysozoa</taxon>
        <taxon>Arthropoda</taxon>
        <taxon>Hexapoda</taxon>
        <taxon>Insecta</taxon>
        <taxon>Pterygota</taxon>
        <taxon>Neoptera</taxon>
        <taxon>Endopterygota</taxon>
        <taxon>Hymenoptera</taxon>
        <taxon>Apocrita</taxon>
        <taxon>Aculeata</taxon>
        <taxon>Formicoidea</taxon>
        <taxon>Formicidae</taxon>
        <taxon>Formicinae</taxon>
        <taxon>Lasius</taxon>
        <taxon>Lasius</taxon>
    </lineage>
</organism>
<gene>
    <name evidence="23" type="ORF">RF55_3270</name>
</gene>
<dbReference type="PROSITE" id="PS00061">
    <property type="entry name" value="ADH_SHORT"/>
    <property type="match status" value="1"/>
</dbReference>
<comment type="caution">
    <text evidence="23">The sequence shown here is derived from an EMBL/GenBank/DDBJ whole genome shotgun (WGS) entry which is preliminary data.</text>
</comment>
<accession>A0A0J7L1B2</accession>
<dbReference type="GO" id="GO:0016404">
    <property type="term" value="F:15-hydroxyprostaglandin dehydrogenase (NAD+) activity"/>
    <property type="evidence" value="ECO:0007669"/>
    <property type="project" value="UniProtKB-EC"/>
</dbReference>
<comment type="catalytic activity">
    <reaction evidence="10">
        <text>resolvin D1 + NAD(+) = 8-oxoresolvin D1 + NADH + H(+)</text>
        <dbReference type="Rhea" id="RHEA:50124"/>
        <dbReference type="ChEBI" id="CHEBI:15378"/>
        <dbReference type="ChEBI" id="CHEBI:57540"/>
        <dbReference type="ChEBI" id="CHEBI:57945"/>
        <dbReference type="ChEBI" id="CHEBI:132079"/>
        <dbReference type="ChEBI" id="CHEBI:132080"/>
    </reaction>
    <physiologicalReaction direction="left-to-right" evidence="10">
        <dbReference type="Rhea" id="RHEA:50125"/>
    </physiologicalReaction>
</comment>
<evidence type="ECO:0000256" key="2">
    <source>
        <dbReference type="ARBA" id="ARBA00023002"/>
    </source>
</evidence>
<evidence type="ECO:0000256" key="11">
    <source>
        <dbReference type="ARBA" id="ARBA00048008"/>
    </source>
</evidence>
<evidence type="ECO:0000256" key="4">
    <source>
        <dbReference type="ARBA" id="ARBA00039060"/>
    </source>
</evidence>
<dbReference type="SUPFAM" id="SSF51735">
    <property type="entry name" value="NAD(P)-binding Rossmann-fold domains"/>
    <property type="match status" value="1"/>
</dbReference>
<dbReference type="Pfam" id="PF00106">
    <property type="entry name" value="adh_short"/>
    <property type="match status" value="1"/>
</dbReference>
<comment type="catalytic activity">
    <reaction evidence="16">
        <text>lipoxin A4 + NAD(+) = 15-oxo-(5S,6R)-dihydroxy-(7E,9E,11Z,13E)-eicosatetraenoate + NADH + H(+)</text>
        <dbReference type="Rhea" id="RHEA:41572"/>
        <dbReference type="ChEBI" id="CHEBI:15378"/>
        <dbReference type="ChEBI" id="CHEBI:57540"/>
        <dbReference type="ChEBI" id="CHEBI:57945"/>
        <dbReference type="ChEBI" id="CHEBI:67026"/>
        <dbReference type="ChEBI" id="CHEBI:78311"/>
    </reaction>
    <physiologicalReaction direction="left-to-right" evidence="16">
        <dbReference type="Rhea" id="RHEA:41573"/>
    </physiologicalReaction>
</comment>
<comment type="function">
    <text evidence="8">Catalyzes the NAD-dependent dehydrogenation (oxidation) of a broad array of hydroxylated polyunsaturated fatty acids (mainly eicosanoids and docosanoids, including prostaglandins, lipoxins and resolvins), yielding their corresponding keto (oxo) metabolites. Decreases the levels of the pro-proliferative prostaglandins such as prostaglandin E2 (whose activity is increased in cancer because of an increase in the expression of cyclooxygenase 2) and generates oxo-fatty acid products that can profoundly influence cell function by abrogating pro-inflammatory cytokine expression. Converts resolvins E1, D1 and D2 to their oxo products, which represents a mode of resolvin inactivation. Resolvin E1 plays important roles during the resolution phase of acute inflammation, while resolvins D1 and D2 have a unique role in obesity-induced adipose inflammation.</text>
</comment>
<evidence type="ECO:0000256" key="1">
    <source>
        <dbReference type="ARBA" id="ARBA00006484"/>
    </source>
</evidence>